<organism evidence="2 3">
    <name type="scientific">Bifidobacterium thermacidophilum subsp. thermacidophilum</name>
    <dbReference type="NCBI Taxonomy" id="79262"/>
    <lineage>
        <taxon>Bacteria</taxon>
        <taxon>Bacillati</taxon>
        <taxon>Actinomycetota</taxon>
        <taxon>Actinomycetes</taxon>
        <taxon>Bifidobacteriales</taxon>
        <taxon>Bifidobacteriaceae</taxon>
        <taxon>Bifidobacterium</taxon>
    </lineage>
</organism>
<reference evidence="2 3" key="1">
    <citation type="submission" date="2014-03" db="EMBL/GenBank/DDBJ databases">
        <title>Genomics of Bifidobacteria.</title>
        <authorList>
            <person name="Ventura M."/>
            <person name="Milani C."/>
            <person name="Lugli G.A."/>
        </authorList>
    </citation>
    <scope>NUCLEOTIDE SEQUENCE [LARGE SCALE GENOMIC DNA]</scope>
    <source>
        <strain evidence="2 3">LMG 21395</strain>
    </source>
</reference>
<accession>A0A087E397</accession>
<feature type="domain" description="Transposase IS30-like HTH" evidence="1">
    <location>
        <begin position="3"/>
        <end position="47"/>
    </location>
</feature>
<evidence type="ECO:0000259" key="1">
    <source>
        <dbReference type="Pfam" id="PF13936"/>
    </source>
</evidence>
<dbReference type="EMBL" id="JGZT01000007">
    <property type="protein sequence ID" value="KFJ02248.1"/>
    <property type="molecule type" value="Genomic_DNA"/>
</dbReference>
<protein>
    <submittedName>
        <fullName evidence="2">Integrase</fullName>
    </submittedName>
</protein>
<dbReference type="Pfam" id="PF13936">
    <property type="entry name" value="HTH_38"/>
    <property type="match status" value="1"/>
</dbReference>
<dbReference type="Proteomes" id="UP000029003">
    <property type="component" value="Unassembled WGS sequence"/>
</dbReference>
<sequence>MSSYSHLTANERVLIDRLRFRGHRSIRQIAAVIGHSPSTVGRELRRNLWNPSNENESCRPYRPARLKTGAWTGGPYYCAPAAQRLAGKWRERCVHRRRTHKGWRGRRISIPPRWNRAASSCTESRTL</sequence>
<evidence type="ECO:0000313" key="3">
    <source>
        <dbReference type="Proteomes" id="UP000029003"/>
    </source>
</evidence>
<dbReference type="AlphaFoldDB" id="A0A087E397"/>
<gene>
    <name evidence="2" type="ORF">THER5_0424</name>
</gene>
<name>A0A087E397_9BIFI</name>
<proteinExistence type="predicted"/>
<comment type="caution">
    <text evidence="2">The sequence shown here is derived from an EMBL/GenBank/DDBJ whole genome shotgun (WGS) entry which is preliminary data.</text>
</comment>
<dbReference type="InterPro" id="IPR025246">
    <property type="entry name" value="IS30-like_HTH"/>
</dbReference>
<evidence type="ECO:0000313" key="2">
    <source>
        <dbReference type="EMBL" id="KFJ02248.1"/>
    </source>
</evidence>
<dbReference type="OrthoDB" id="3240373at2"/>